<feature type="transmembrane region" description="Helical" evidence="1">
    <location>
        <begin position="35"/>
        <end position="55"/>
    </location>
</feature>
<sequence length="126" mass="14636">MTRMIFFLVNDVILISFSFYLAFFLRFEGQIPSQYFIAIEIVIILALVFFLPIFYFSKLYSFSWSYVSAEELVSLIKATTFGFSLLGAILFIFKDQPILAGFPRSTFFVSYFLVILFSGGIRFSKR</sequence>
<reference evidence="2" key="1">
    <citation type="journal article" date="2014" name="Front. Microbiol.">
        <title>High frequency of phylogenetically diverse reductive dehalogenase-homologous genes in deep subseafloor sedimentary metagenomes.</title>
        <authorList>
            <person name="Kawai M."/>
            <person name="Futagami T."/>
            <person name="Toyoda A."/>
            <person name="Takaki Y."/>
            <person name="Nishi S."/>
            <person name="Hori S."/>
            <person name="Arai W."/>
            <person name="Tsubouchi T."/>
            <person name="Morono Y."/>
            <person name="Uchiyama I."/>
            <person name="Ito T."/>
            <person name="Fujiyama A."/>
            <person name="Inagaki F."/>
            <person name="Takami H."/>
        </authorList>
    </citation>
    <scope>NUCLEOTIDE SEQUENCE</scope>
    <source>
        <strain evidence="2">Expedition CK06-06</strain>
    </source>
</reference>
<proteinExistence type="predicted"/>
<gene>
    <name evidence="2" type="ORF">S01H4_52632</name>
</gene>
<organism evidence="2">
    <name type="scientific">marine sediment metagenome</name>
    <dbReference type="NCBI Taxonomy" id="412755"/>
    <lineage>
        <taxon>unclassified sequences</taxon>
        <taxon>metagenomes</taxon>
        <taxon>ecological metagenomes</taxon>
    </lineage>
</organism>
<keyword evidence="1" id="KW-0812">Transmembrane</keyword>
<name>X1D1T6_9ZZZZ</name>
<dbReference type="AlphaFoldDB" id="X1D1T6"/>
<feature type="non-terminal residue" evidence="2">
    <location>
        <position position="126"/>
    </location>
</feature>
<evidence type="ECO:0008006" key="3">
    <source>
        <dbReference type="Google" id="ProtNLM"/>
    </source>
</evidence>
<feature type="transmembrane region" description="Helical" evidence="1">
    <location>
        <begin position="105"/>
        <end position="123"/>
    </location>
</feature>
<dbReference type="EMBL" id="BART01030095">
    <property type="protein sequence ID" value="GAH14117.1"/>
    <property type="molecule type" value="Genomic_DNA"/>
</dbReference>
<accession>X1D1T6</accession>
<keyword evidence="1" id="KW-1133">Transmembrane helix</keyword>
<feature type="transmembrane region" description="Helical" evidence="1">
    <location>
        <begin position="75"/>
        <end position="93"/>
    </location>
</feature>
<comment type="caution">
    <text evidence="2">The sequence shown here is derived from an EMBL/GenBank/DDBJ whole genome shotgun (WGS) entry which is preliminary data.</text>
</comment>
<keyword evidence="1" id="KW-0472">Membrane</keyword>
<feature type="transmembrane region" description="Helical" evidence="1">
    <location>
        <begin position="6"/>
        <end position="23"/>
    </location>
</feature>
<evidence type="ECO:0000313" key="2">
    <source>
        <dbReference type="EMBL" id="GAH14117.1"/>
    </source>
</evidence>
<evidence type="ECO:0000256" key="1">
    <source>
        <dbReference type="SAM" id="Phobius"/>
    </source>
</evidence>
<protein>
    <recommendedName>
        <fullName evidence="3">Polysaccharide biosynthesis protein</fullName>
    </recommendedName>
</protein>